<gene>
    <name evidence="2" type="ORF">NX780_00605</name>
</gene>
<organism evidence="2 3">
    <name type="scientific">Massilia agri</name>
    <dbReference type="NCBI Taxonomy" id="1886785"/>
    <lineage>
        <taxon>Bacteria</taxon>
        <taxon>Pseudomonadati</taxon>
        <taxon>Pseudomonadota</taxon>
        <taxon>Betaproteobacteria</taxon>
        <taxon>Burkholderiales</taxon>
        <taxon>Oxalobacteraceae</taxon>
        <taxon>Telluria group</taxon>
        <taxon>Massilia</taxon>
    </lineage>
</organism>
<accession>A0ABT2AF18</accession>
<evidence type="ECO:0000256" key="1">
    <source>
        <dbReference type="SAM" id="MobiDB-lite"/>
    </source>
</evidence>
<feature type="region of interest" description="Disordered" evidence="1">
    <location>
        <begin position="17"/>
        <end position="67"/>
    </location>
</feature>
<comment type="caution">
    <text evidence="2">The sequence shown here is derived from an EMBL/GenBank/DDBJ whole genome shotgun (WGS) entry which is preliminary data.</text>
</comment>
<proteinExistence type="predicted"/>
<feature type="compositionally biased region" description="Polar residues" evidence="1">
    <location>
        <begin position="47"/>
        <end position="57"/>
    </location>
</feature>
<feature type="compositionally biased region" description="Basic and acidic residues" evidence="1">
    <location>
        <begin position="22"/>
        <end position="33"/>
    </location>
</feature>
<evidence type="ECO:0008006" key="4">
    <source>
        <dbReference type="Google" id="ProtNLM"/>
    </source>
</evidence>
<evidence type="ECO:0000313" key="2">
    <source>
        <dbReference type="EMBL" id="MCS0594839.1"/>
    </source>
</evidence>
<dbReference type="PROSITE" id="PS51257">
    <property type="entry name" value="PROKAR_LIPOPROTEIN"/>
    <property type="match status" value="1"/>
</dbReference>
<dbReference type="Proteomes" id="UP001206572">
    <property type="component" value="Unassembled WGS sequence"/>
</dbReference>
<sequence length="67" mass="7105">MKKLILAAVASTLLGGCAHEPSTSRESRARDDDYVSVGSHLKRKKGQASTSRTSTGNAADVEEAKMQ</sequence>
<name>A0ABT2AF18_9BURK</name>
<dbReference type="RefSeq" id="WP_258825931.1">
    <property type="nucleotide sequence ID" value="NZ_JANUHA010000001.1"/>
</dbReference>
<keyword evidence="3" id="KW-1185">Reference proteome</keyword>
<dbReference type="EMBL" id="JANUHA010000001">
    <property type="protein sequence ID" value="MCS0594839.1"/>
    <property type="molecule type" value="Genomic_DNA"/>
</dbReference>
<reference evidence="2 3" key="1">
    <citation type="submission" date="2022-08" db="EMBL/GenBank/DDBJ databases">
        <title>Reclassification of Massilia species as members of the genera Telluria, Duganella, Pseudoduganella, Mokoshia gen. nov. and Zemynaea gen. nov. using orthogonal and non-orthogonal genome-based approaches.</title>
        <authorList>
            <person name="Bowman J.P."/>
        </authorList>
    </citation>
    <scope>NUCLEOTIDE SEQUENCE [LARGE SCALE GENOMIC DNA]</scope>
    <source>
        <strain evidence="2 3">JCM 31661</strain>
    </source>
</reference>
<evidence type="ECO:0000313" key="3">
    <source>
        <dbReference type="Proteomes" id="UP001206572"/>
    </source>
</evidence>
<protein>
    <recommendedName>
        <fullName evidence="4">Lipoprotein</fullName>
    </recommendedName>
</protein>